<comment type="caution">
    <text evidence="3">The sequence shown here is derived from an EMBL/GenBank/DDBJ whole genome shotgun (WGS) entry which is preliminary data.</text>
</comment>
<proteinExistence type="predicted"/>
<reference evidence="3" key="1">
    <citation type="submission" date="2021-01" db="EMBL/GenBank/DDBJ databases">
        <title>Modified the classification status of verrucomicrobia.</title>
        <authorList>
            <person name="Feng X."/>
        </authorList>
    </citation>
    <scope>NUCLEOTIDE SEQUENCE</scope>
    <source>
        <strain evidence="3">_KCTC 22039</strain>
    </source>
</reference>
<feature type="signal peptide" evidence="2">
    <location>
        <begin position="1"/>
        <end position="27"/>
    </location>
</feature>
<name>A0A8J7MCS2_9BACT</name>
<protein>
    <submittedName>
        <fullName evidence="3">Uncharacterized protein</fullName>
    </submittedName>
</protein>
<sequence>MKSSFVFTCASLIVTMLVVAIMTHRQSAELVSDFQLQDKNTMPLEGESPDFTTTATQSQQVMLVSHGGENVAASGEVDAAYAAELDKKLDRVISLMDRLDQRQANFQRQLAETNRDLTELHFRVDTHDESFRPLKLKYEPPKAQTEFAGDHMLLPPKM</sequence>
<dbReference type="AlphaFoldDB" id="A0A8J7MCS2"/>
<feature type="coiled-coil region" evidence="1">
    <location>
        <begin position="82"/>
        <end position="116"/>
    </location>
</feature>
<organism evidence="3 4">
    <name type="scientific">Persicirhabdus sediminis</name>
    <dbReference type="NCBI Taxonomy" id="454144"/>
    <lineage>
        <taxon>Bacteria</taxon>
        <taxon>Pseudomonadati</taxon>
        <taxon>Verrucomicrobiota</taxon>
        <taxon>Verrucomicrobiia</taxon>
        <taxon>Verrucomicrobiales</taxon>
        <taxon>Verrucomicrobiaceae</taxon>
        <taxon>Persicirhabdus</taxon>
    </lineage>
</organism>
<keyword evidence="2" id="KW-0732">Signal</keyword>
<gene>
    <name evidence="3" type="ORF">JIN82_02985</name>
</gene>
<evidence type="ECO:0000256" key="1">
    <source>
        <dbReference type="SAM" id="Coils"/>
    </source>
</evidence>
<feature type="chain" id="PRO_5035180714" evidence="2">
    <location>
        <begin position="28"/>
        <end position="158"/>
    </location>
</feature>
<keyword evidence="1" id="KW-0175">Coiled coil</keyword>
<evidence type="ECO:0000313" key="3">
    <source>
        <dbReference type="EMBL" id="MBK1790117.1"/>
    </source>
</evidence>
<dbReference type="EMBL" id="JAENIM010000016">
    <property type="protein sequence ID" value="MBK1790117.1"/>
    <property type="molecule type" value="Genomic_DNA"/>
</dbReference>
<accession>A0A8J7MCS2</accession>
<evidence type="ECO:0000313" key="4">
    <source>
        <dbReference type="Proteomes" id="UP000624703"/>
    </source>
</evidence>
<dbReference type="Proteomes" id="UP000624703">
    <property type="component" value="Unassembled WGS sequence"/>
</dbReference>
<evidence type="ECO:0000256" key="2">
    <source>
        <dbReference type="SAM" id="SignalP"/>
    </source>
</evidence>
<keyword evidence="4" id="KW-1185">Reference proteome</keyword>
<dbReference type="RefSeq" id="WP_200310156.1">
    <property type="nucleotide sequence ID" value="NZ_JAENIM010000016.1"/>
</dbReference>